<organism evidence="9 10">
    <name type="scientific">Sphingomonas vulcanisoli</name>
    <dbReference type="NCBI Taxonomy" id="1658060"/>
    <lineage>
        <taxon>Bacteria</taxon>
        <taxon>Pseudomonadati</taxon>
        <taxon>Pseudomonadota</taxon>
        <taxon>Alphaproteobacteria</taxon>
        <taxon>Sphingomonadales</taxon>
        <taxon>Sphingomonadaceae</taxon>
        <taxon>Sphingomonas</taxon>
    </lineage>
</organism>
<dbReference type="SUPFAM" id="SSF111369">
    <property type="entry name" value="HlyD-like secretion proteins"/>
    <property type="match status" value="1"/>
</dbReference>
<dbReference type="InterPro" id="IPR006143">
    <property type="entry name" value="RND_pump_MFP"/>
</dbReference>
<comment type="caution">
    <text evidence="9">The sequence shown here is derived from an EMBL/GenBank/DDBJ whole genome shotgun (WGS) entry which is preliminary data.</text>
</comment>
<dbReference type="InterPro" id="IPR058627">
    <property type="entry name" value="MdtA-like_C"/>
</dbReference>
<evidence type="ECO:0000313" key="9">
    <source>
        <dbReference type="EMBL" id="NIJ09276.1"/>
    </source>
</evidence>
<gene>
    <name evidence="9" type="ORF">FHS31_002908</name>
</gene>
<feature type="domain" description="Multidrug resistance protein MdtA-like C-terminal permuted SH3" evidence="8">
    <location>
        <begin position="299"/>
        <end position="357"/>
    </location>
</feature>
<feature type="chain" id="PRO_5045774969" evidence="4">
    <location>
        <begin position="23"/>
        <end position="392"/>
    </location>
</feature>
<dbReference type="Gene3D" id="2.40.420.20">
    <property type="match status" value="1"/>
</dbReference>
<dbReference type="Proteomes" id="UP000727456">
    <property type="component" value="Unassembled WGS sequence"/>
</dbReference>
<feature type="region of interest" description="Disordered" evidence="3">
    <location>
        <begin position="367"/>
        <end position="392"/>
    </location>
</feature>
<keyword evidence="4" id="KW-0732">Signal</keyword>
<evidence type="ECO:0000256" key="1">
    <source>
        <dbReference type="ARBA" id="ARBA00004196"/>
    </source>
</evidence>
<comment type="similarity">
    <text evidence="2">Belongs to the membrane fusion protein (MFP) (TC 8.A.1) family.</text>
</comment>
<dbReference type="Gene3D" id="2.40.30.170">
    <property type="match status" value="1"/>
</dbReference>
<feature type="signal peptide" evidence="4">
    <location>
        <begin position="1"/>
        <end position="22"/>
    </location>
</feature>
<dbReference type="Pfam" id="PF25944">
    <property type="entry name" value="Beta-barrel_RND"/>
    <property type="match status" value="1"/>
</dbReference>
<dbReference type="InterPro" id="IPR058625">
    <property type="entry name" value="MdtA-like_BSH"/>
</dbReference>
<dbReference type="InterPro" id="IPR058626">
    <property type="entry name" value="MdtA-like_b-barrel"/>
</dbReference>
<evidence type="ECO:0000259" key="6">
    <source>
        <dbReference type="Pfam" id="PF25917"/>
    </source>
</evidence>
<protein>
    <submittedName>
        <fullName evidence="9">Membrane fusion protein (Multidrug efflux system)</fullName>
    </submittedName>
</protein>
<dbReference type="PANTHER" id="PTHR30158">
    <property type="entry name" value="ACRA/E-RELATED COMPONENT OF DRUG EFFLUX TRANSPORTER"/>
    <property type="match status" value="1"/>
</dbReference>
<feature type="compositionally biased region" description="Pro residues" evidence="3">
    <location>
        <begin position="373"/>
        <end position="382"/>
    </location>
</feature>
<dbReference type="InterPro" id="IPR058624">
    <property type="entry name" value="MdtA-like_HH"/>
</dbReference>
<feature type="domain" description="Multidrug resistance protein MdtA-like beta-barrel" evidence="7">
    <location>
        <begin position="204"/>
        <end position="293"/>
    </location>
</feature>
<dbReference type="Pfam" id="PF25917">
    <property type="entry name" value="BSH_RND"/>
    <property type="match status" value="1"/>
</dbReference>
<dbReference type="PANTHER" id="PTHR30158:SF3">
    <property type="entry name" value="MULTIDRUG EFFLUX PUMP SUBUNIT ACRA-RELATED"/>
    <property type="match status" value="1"/>
</dbReference>
<dbReference type="EMBL" id="JAAOZC010000009">
    <property type="protein sequence ID" value="NIJ09276.1"/>
    <property type="molecule type" value="Genomic_DNA"/>
</dbReference>
<feature type="domain" description="Multidrug resistance protein MdtA-like alpha-helical hairpin" evidence="5">
    <location>
        <begin position="97"/>
        <end position="166"/>
    </location>
</feature>
<dbReference type="Pfam" id="PF25876">
    <property type="entry name" value="HH_MFP_RND"/>
    <property type="match status" value="1"/>
</dbReference>
<dbReference type="Gene3D" id="1.10.287.470">
    <property type="entry name" value="Helix hairpin bin"/>
    <property type="match status" value="1"/>
</dbReference>
<evidence type="ECO:0000256" key="2">
    <source>
        <dbReference type="ARBA" id="ARBA00009477"/>
    </source>
</evidence>
<dbReference type="PROSITE" id="PS51257">
    <property type="entry name" value="PROKAR_LIPOPROTEIN"/>
    <property type="match status" value="1"/>
</dbReference>
<name>A0ABX0TV03_9SPHN</name>
<keyword evidence="10" id="KW-1185">Reference proteome</keyword>
<accession>A0ABX0TV03</accession>
<sequence length="392" mass="40803">MTRLLLCTLAAAGTVLSGCGKAPPPAPPPPSVGFVTLKTEPVTLTTELPGRISAMETSDVRPQVSGVVRERLFKEGSIVHAGQILYVIEDAPYRASLLNAQGQLAQAQATIRSTALQADRYRQLAGANAVSKQDADNADASARQAQAQVITARGSVRTAQVNLGFTRVRAPITGRIGRSLVTPGALVANGQSDALATIQRMDSVYVDVSQSAAQLLDLKAAVSGGGVSRQEPDSARVQLLLPNGQTYGQEGKLEFAEVTVDQNTGSVTLRATFPNPDGMLLPGLYVRARIVEGVQTQGLLVPQAGISRNERGQATALVLGPDDKLQPRVVTTRQTVGDKWLVTAGLKPGDRVVTEGLVGVMPGMKVQAHPAGTVPPAPPPGAPGSQPGQGHP</sequence>
<evidence type="ECO:0000256" key="4">
    <source>
        <dbReference type="SAM" id="SignalP"/>
    </source>
</evidence>
<evidence type="ECO:0000259" key="7">
    <source>
        <dbReference type="Pfam" id="PF25944"/>
    </source>
</evidence>
<dbReference type="Pfam" id="PF25967">
    <property type="entry name" value="RND-MFP_C"/>
    <property type="match status" value="1"/>
</dbReference>
<proteinExistence type="inferred from homology"/>
<feature type="domain" description="Multidrug resistance protein MdtA-like barrel-sandwich hybrid" evidence="6">
    <location>
        <begin position="57"/>
        <end position="199"/>
    </location>
</feature>
<feature type="compositionally biased region" description="Low complexity" evidence="3">
    <location>
        <begin position="383"/>
        <end position="392"/>
    </location>
</feature>
<comment type="subcellular location">
    <subcellularLocation>
        <location evidence="1">Cell envelope</location>
    </subcellularLocation>
</comment>
<dbReference type="RefSeq" id="WP_167074735.1">
    <property type="nucleotide sequence ID" value="NZ_JAAOZC010000009.1"/>
</dbReference>
<evidence type="ECO:0000259" key="8">
    <source>
        <dbReference type="Pfam" id="PF25967"/>
    </source>
</evidence>
<evidence type="ECO:0000259" key="5">
    <source>
        <dbReference type="Pfam" id="PF25876"/>
    </source>
</evidence>
<dbReference type="Gene3D" id="2.40.50.100">
    <property type="match status" value="1"/>
</dbReference>
<evidence type="ECO:0000313" key="10">
    <source>
        <dbReference type="Proteomes" id="UP000727456"/>
    </source>
</evidence>
<reference evidence="9 10" key="1">
    <citation type="submission" date="2020-03" db="EMBL/GenBank/DDBJ databases">
        <title>Genomic Encyclopedia of Type Strains, Phase III (KMG-III): the genomes of soil and plant-associated and newly described type strains.</title>
        <authorList>
            <person name="Whitman W."/>
        </authorList>
    </citation>
    <scope>NUCLEOTIDE SEQUENCE [LARGE SCALE GENOMIC DNA]</scope>
    <source>
        <strain evidence="9 10">CECT 8804</strain>
    </source>
</reference>
<dbReference type="NCBIfam" id="TIGR01730">
    <property type="entry name" value="RND_mfp"/>
    <property type="match status" value="1"/>
</dbReference>
<evidence type="ECO:0000256" key="3">
    <source>
        <dbReference type="SAM" id="MobiDB-lite"/>
    </source>
</evidence>